<dbReference type="PROSITE" id="PS51294">
    <property type="entry name" value="HTH_MYB"/>
    <property type="match status" value="1"/>
</dbReference>
<proteinExistence type="predicted"/>
<dbReference type="InterPro" id="IPR036388">
    <property type="entry name" value="WH-like_DNA-bd_sf"/>
</dbReference>
<dbReference type="InterPro" id="IPR001005">
    <property type="entry name" value="SANT/Myb"/>
</dbReference>
<dbReference type="PROSITE" id="PS50090">
    <property type="entry name" value="MYB_LIKE"/>
    <property type="match status" value="1"/>
</dbReference>
<evidence type="ECO:0000256" key="6">
    <source>
        <dbReference type="ARBA" id="ARBA00023125"/>
    </source>
</evidence>
<evidence type="ECO:0000256" key="8">
    <source>
        <dbReference type="ARBA" id="ARBA00023242"/>
    </source>
</evidence>
<keyword evidence="4" id="KW-0805">Transcription regulation</keyword>
<evidence type="ECO:0000256" key="4">
    <source>
        <dbReference type="ARBA" id="ARBA00023015"/>
    </source>
</evidence>
<comment type="subcellular location">
    <subcellularLocation>
        <location evidence="1">Chromosome</location>
    </subcellularLocation>
    <subcellularLocation>
        <location evidence="2">Nucleus</location>
        <location evidence="2">Nucleolus</location>
    </subcellularLocation>
</comment>
<keyword evidence="8" id="KW-0539">Nucleus</keyword>
<name>A0A896WBY1_MELAB</name>
<keyword evidence="5" id="KW-0175">Coiled coil</keyword>
<feature type="compositionally biased region" description="Low complexity" evidence="10">
    <location>
        <begin position="70"/>
        <end position="96"/>
    </location>
</feature>
<sequence length="304" mass="33190">MGNQKQKWTAEEEEALTKGVNKYGAGKWKHILKDPELSPKLASRSNIDLKDKWRNLNVFNGQNPRTPKGAASPAPNNATPSPSSSSAAAAAPAPGNAAVQNVDVAPQAQTPIPTPVRQPSQNDEEAKVIPKYNSLIYEALATIKDTNGSDLNAIIRFIEQKHNWPQNPNFRRTLGSKLRRLVSQGKLEKVLNGYKIKDTSVGTKIADDSKPPAPEETDLPSSSNNFFEQASSSNNNLAFEDALREASETLACRVAEVDNKSFLAAAAVKETERYAKFQEENDAMLMIAEELLAKCMLGGTVRFN</sequence>
<dbReference type="InterPro" id="IPR017930">
    <property type="entry name" value="Myb_dom"/>
</dbReference>
<dbReference type="InterPro" id="IPR005818">
    <property type="entry name" value="Histone_H1/H5_H15"/>
</dbReference>
<accession>A0A896WBY1</accession>
<evidence type="ECO:0000313" key="14">
    <source>
        <dbReference type="EMBL" id="QSD99610.1"/>
    </source>
</evidence>
<feature type="region of interest" description="Disordered" evidence="10">
    <location>
        <begin position="202"/>
        <end position="229"/>
    </location>
</feature>
<dbReference type="CDD" id="cd11660">
    <property type="entry name" value="SANT_TRF"/>
    <property type="match status" value="1"/>
</dbReference>
<dbReference type="PROSITE" id="PS51504">
    <property type="entry name" value="H15"/>
    <property type="match status" value="1"/>
</dbReference>
<dbReference type="EMBL" id="MW302456">
    <property type="protein sequence ID" value="QSD99610.1"/>
    <property type="molecule type" value="Genomic_DNA"/>
</dbReference>
<dbReference type="InterPro" id="IPR044597">
    <property type="entry name" value="SMH1-6"/>
</dbReference>
<dbReference type="AlphaFoldDB" id="A0A896WBY1"/>
<dbReference type="GO" id="GO:0006334">
    <property type="term" value="P:nucleosome assembly"/>
    <property type="evidence" value="ECO:0007669"/>
    <property type="project" value="InterPro"/>
</dbReference>
<organism evidence="14">
    <name type="scientific">Melilotus albus</name>
    <name type="common">White sweet clover</name>
    <name type="synonym">Melilotus officinalis subsp. albus</name>
    <dbReference type="NCBI Taxonomy" id="47082"/>
    <lineage>
        <taxon>Eukaryota</taxon>
        <taxon>Viridiplantae</taxon>
        <taxon>Streptophyta</taxon>
        <taxon>Embryophyta</taxon>
        <taxon>Tracheophyta</taxon>
        <taxon>Spermatophyta</taxon>
        <taxon>Magnoliopsida</taxon>
        <taxon>eudicotyledons</taxon>
        <taxon>Gunneridae</taxon>
        <taxon>Pentapetalae</taxon>
        <taxon>rosids</taxon>
        <taxon>fabids</taxon>
        <taxon>Fabales</taxon>
        <taxon>Fabaceae</taxon>
        <taxon>Papilionoideae</taxon>
        <taxon>50 kb inversion clade</taxon>
        <taxon>NPAAA clade</taxon>
        <taxon>Hologalegina</taxon>
        <taxon>IRL clade</taxon>
        <taxon>Trifolieae</taxon>
        <taxon>Melilotus</taxon>
    </lineage>
</organism>
<dbReference type="Pfam" id="PF00538">
    <property type="entry name" value="Linker_histone"/>
    <property type="match status" value="1"/>
</dbReference>
<dbReference type="InterPro" id="IPR036390">
    <property type="entry name" value="WH_DNA-bd_sf"/>
</dbReference>
<dbReference type="SUPFAM" id="SSF46785">
    <property type="entry name" value="Winged helix' DNA-binding domain"/>
    <property type="match status" value="1"/>
</dbReference>
<evidence type="ECO:0000256" key="7">
    <source>
        <dbReference type="ARBA" id="ARBA00023163"/>
    </source>
</evidence>
<feature type="region of interest" description="Disordered" evidence="10">
    <location>
        <begin position="33"/>
        <end position="96"/>
    </location>
</feature>
<dbReference type="Gene3D" id="1.10.10.60">
    <property type="entry name" value="Homeodomain-like"/>
    <property type="match status" value="1"/>
</dbReference>
<dbReference type="GO" id="GO:0000786">
    <property type="term" value="C:nucleosome"/>
    <property type="evidence" value="ECO:0007669"/>
    <property type="project" value="InterPro"/>
</dbReference>
<dbReference type="GO" id="GO:0003691">
    <property type="term" value="F:double-stranded telomeric DNA binding"/>
    <property type="evidence" value="ECO:0007669"/>
    <property type="project" value="InterPro"/>
</dbReference>
<dbReference type="PANTHER" id="PTHR46267:SF15">
    <property type="entry name" value="WINGED HELIX-TURN-HELIX TRANSCRIPTION REPRESSOR DNA-BINDING PROTEIN-RELATED"/>
    <property type="match status" value="1"/>
</dbReference>
<feature type="domain" description="H15" evidence="13">
    <location>
        <begin position="128"/>
        <end position="198"/>
    </location>
</feature>
<dbReference type="Gene3D" id="1.10.10.10">
    <property type="entry name" value="Winged helix-like DNA-binding domain superfamily/Winged helix DNA-binding domain"/>
    <property type="match status" value="1"/>
</dbReference>
<dbReference type="SMART" id="SM00717">
    <property type="entry name" value="SANT"/>
    <property type="match status" value="1"/>
</dbReference>
<evidence type="ECO:0000256" key="2">
    <source>
        <dbReference type="ARBA" id="ARBA00004604"/>
    </source>
</evidence>
<evidence type="ECO:0000256" key="10">
    <source>
        <dbReference type="SAM" id="MobiDB-lite"/>
    </source>
</evidence>
<evidence type="ECO:0000256" key="5">
    <source>
        <dbReference type="ARBA" id="ARBA00023054"/>
    </source>
</evidence>
<dbReference type="PANTHER" id="PTHR46267">
    <property type="entry name" value="SINGLE MYB HISTONE 4"/>
    <property type="match status" value="1"/>
</dbReference>
<feature type="compositionally biased region" description="Polar residues" evidence="10">
    <location>
        <begin position="219"/>
        <end position="229"/>
    </location>
</feature>
<keyword evidence="3" id="KW-0158">Chromosome</keyword>
<dbReference type="SUPFAM" id="SSF46689">
    <property type="entry name" value="Homeodomain-like"/>
    <property type="match status" value="1"/>
</dbReference>
<evidence type="ECO:0000256" key="3">
    <source>
        <dbReference type="ARBA" id="ARBA00022454"/>
    </source>
</evidence>
<protein>
    <recommendedName>
        <fullName evidence="9">MYB transcription factor</fullName>
    </recommendedName>
</protein>
<evidence type="ECO:0000259" key="13">
    <source>
        <dbReference type="PROSITE" id="PS51504"/>
    </source>
</evidence>
<evidence type="ECO:0000259" key="11">
    <source>
        <dbReference type="PROSITE" id="PS50090"/>
    </source>
</evidence>
<evidence type="ECO:0000256" key="1">
    <source>
        <dbReference type="ARBA" id="ARBA00004286"/>
    </source>
</evidence>
<gene>
    <name evidence="14" type="primary">EVM0011758.1</name>
</gene>
<reference evidence="14" key="1">
    <citation type="journal article" name="Plants (Basel)">
        <title>NAC and MYB Families and Lignin Biosynthesis-Related Members Identification and Expression Analysis in Melilotus albus.</title>
        <authorList>
            <person name="Chen L."/>
            <person name="Wu F."/>
            <person name="Zhang J."/>
        </authorList>
    </citation>
    <scope>NUCLEOTIDE SEQUENCE</scope>
</reference>
<keyword evidence="7" id="KW-0804">Transcription</keyword>
<dbReference type="Pfam" id="PF00249">
    <property type="entry name" value="Myb_DNA-binding"/>
    <property type="match status" value="1"/>
</dbReference>
<dbReference type="FunFam" id="1.10.10.60:FF:000168">
    <property type="entry name" value="Telomere repeat-binding factor 1"/>
    <property type="match status" value="1"/>
</dbReference>
<feature type="domain" description="Myb-like" evidence="11">
    <location>
        <begin position="1"/>
        <end position="57"/>
    </location>
</feature>
<evidence type="ECO:0000256" key="9">
    <source>
        <dbReference type="ARBA" id="ARBA00032813"/>
    </source>
</evidence>
<dbReference type="SMART" id="SM00526">
    <property type="entry name" value="H15"/>
    <property type="match status" value="1"/>
</dbReference>
<feature type="domain" description="HTH myb-type" evidence="12">
    <location>
        <begin position="1"/>
        <end position="61"/>
    </location>
</feature>
<dbReference type="InterPro" id="IPR009057">
    <property type="entry name" value="Homeodomain-like_sf"/>
</dbReference>
<evidence type="ECO:0000259" key="12">
    <source>
        <dbReference type="PROSITE" id="PS51294"/>
    </source>
</evidence>
<dbReference type="GO" id="GO:0005730">
    <property type="term" value="C:nucleolus"/>
    <property type="evidence" value="ECO:0007669"/>
    <property type="project" value="UniProtKB-SubCell"/>
</dbReference>
<keyword evidence="6" id="KW-0238">DNA-binding</keyword>